<dbReference type="Proteomes" id="UP000292423">
    <property type="component" value="Unassembled WGS sequence"/>
</dbReference>
<reference evidence="3 4" key="1">
    <citation type="submission" date="2019-02" db="EMBL/GenBank/DDBJ databases">
        <title>Genomic Encyclopedia of Type Strains, Phase IV (KMG-IV): sequencing the most valuable type-strain genomes for metagenomic binning, comparative biology and taxonomic classification.</title>
        <authorList>
            <person name="Goeker M."/>
        </authorList>
    </citation>
    <scope>NUCLEOTIDE SEQUENCE [LARGE SCALE GENOMIC DNA]</scope>
    <source>
        <strain evidence="3 4">DSM 105135</strain>
    </source>
</reference>
<feature type="chain" id="PRO_5020968159" description="Flagella basal body P-ring formation protein FlgA" evidence="1">
    <location>
        <begin position="19"/>
        <end position="233"/>
    </location>
</feature>
<dbReference type="NCBIfam" id="TIGR03170">
    <property type="entry name" value="flgA_cterm"/>
    <property type="match status" value="1"/>
</dbReference>
<keyword evidence="1" id="KW-0574">Periplasm</keyword>
<dbReference type="InterPro" id="IPR017585">
    <property type="entry name" value="SAF_FlgA"/>
</dbReference>
<keyword evidence="1" id="KW-1005">Bacterial flagellum biogenesis</keyword>
<protein>
    <recommendedName>
        <fullName evidence="1">Flagella basal body P-ring formation protein FlgA</fullName>
    </recommendedName>
</protein>
<keyword evidence="3" id="KW-0966">Cell projection</keyword>
<accession>A0A4Q7YMF4</accession>
<comment type="caution">
    <text evidence="3">The sequence shown here is derived from an EMBL/GenBank/DDBJ whole genome shotgun (WGS) entry which is preliminary data.</text>
</comment>
<keyword evidence="4" id="KW-1185">Reference proteome</keyword>
<sequence length="233" mass="25321">MRLAGWSACCLLAGMALADEKPPCKPSTAEEVEARLADAAQAWPEGPFEQVTWAPVSPWPSLMFQRADFPENHVRSRLPVGLTGIDCVSGHEISRAVWFRLSLYRPVWVYGQATGVDEPLAVAKPEKQTRDLAALTYPVRELVGDSASFASLWLAKPVDRGQPVLVSHLQPEPFVFRNREVNVVVKADGLRLRVRGKALQSGQPGETVPVMIEGATASSMAVVSGKGEVLIEP</sequence>
<dbReference type="GO" id="GO:0044780">
    <property type="term" value="P:bacterial-type flagellum assembly"/>
    <property type="evidence" value="ECO:0007669"/>
    <property type="project" value="InterPro"/>
</dbReference>
<feature type="signal peptide" evidence="1">
    <location>
        <begin position="1"/>
        <end position="18"/>
    </location>
</feature>
<proteinExistence type="inferred from homology"/>
<gene>
    <name evidence="3" type="ORF">EV700_2442</name>
</gene>
<comment type="similarity">
    <text evidence="1">Belongs to the FlgA family.</text>
</comment>
<evidence type="ECO:0000256" key="1">
    <source>
        <dbReference type="RuleBase" id="RU362063"/>
    </source>
</evidence>
<keyword evidence="1" id="KW-0732">Signal</keyword>
<dbReference type="InterPro" id="IPR039246">
    <property type="entry name" value="Flagellar_FlgA"/>
</dbReference>
<organism evidence="3 4">
    <name type="scientific">Fluviicoccus keumensis</name>
    <dbReference type="NCBI Taxonomy" id="1435465"/>
    <lineage>
        <taxon>Bacteria</taxon>
        <taxon>Pseudomonadati</taxon>
        <taxon>Pseudomonadota</taxon>
        <taxon>Gammaproteobacteria</taxon>
        <taxon>Moraxellales</taxon>
        <taxon>Moraxellaceae</taxon>
        <taxon>Fluviicoccus</taxon>
    </lineage>
</organism>
<evidence type="ECO:0000259" key="2">
    <source>
        <dbReference type="Pfam" id="PF13144"/>
    </source>
</evidence>
<dbReference type="GO" id="GO:0042597">
    <property type="term" value="C:periplasmic space"/>
    <property type="evidence" value="ECO:0007669"/>
    <property type="project" value="UniProtKB-SubCell"/>
</dbReference>
<dbReference type="AlphaFoldDB" id="A0A4Q7YMF4"/>
<comment type="function">
    <text evidence="1">Involved in the assembly process of the P-ring formation. It may associate with FlgF on the rod constituting a structure essential for the P-ring assembly or may act as a modulator protein for the P-ring assembly.</text>
</comment>
<dbReference type="Gene3D" id="2.30.30.760">
    <property type="match status" value="1"/>
</dbReference>
<keyword evidence="3" id="KW-0282">Flagellum</keyword>
<keyword evidence="3" id="KW-0969">Cilium</keyword>
<comment type="subcellular location">
    <subcellularLocation>
        <location evidence="1">Periplasm</location>
    </subcellularLocation>
</comment>
<evidence type="ECO:0000313" key="4">
    <source>
        <dbReference type="Proteomes" id="UP000292423"/>
    </source>
</evidence>
<dbReference type="PANTHER" id="PTHR36307">
    <property type="entry name" value="FLAGELLA BASAL BODY P-RING FORMATION PROTEIN FLGA"/>
    <property type="match status" value="1"/>
</dbReference>
<name>A0A4Q7YMF4_9GAMM</name>
<evidence type="ECO:0000313" key="3">
    <source>
        <dbReference type="EMBL" id="RZU38508.1"/>
    </source>
</evidence>
<feature type="domain" description="Flagella basal body P-ring formation protein FlgA SAF" evidence="2">
    <location>
        <begin position="149"/>
        <end position="230"/>
    </location>
</feature>
<dbReference type="Pfam" id="PF13144">
    <property type="entry name" value="ChapFlgA"/>
    <property type="match status" value="1"/>
</dbReference>
<dbReference type="EMBL" id="SHKX01000013">
    <property type="protein sequence ID" value="RZU38508.1"/>
    <property type="molecule type" value="Genomic_DNA"/>
</dbReference>
<dbReference type="PANTHER" id="PTHR36307:SF1">
    <property type="entry name" value="FLAGELLA BASAL BODY P-RING FORMATION PROTEIN FLGA"/>
    <property type="match status" value="1"/>
</dbReference>
<dbReference type="RefSeq" id="WP_130414131.1">
    <property type="nucleotide sequence ID" value="NZ_SHKX01000013.1"/>
</dbReference>